<dbReference type="EMBL" id="PDNZ01000007">
    <property type="protein sequence ID" value="PWW81394.1"/>
    <property type="molecule type" value="Genomic_DNA"/>
</dbReference>
<comment type="caution">
    <text evidence="1">The sequence shown here is derived from an EMBL/GenBank/DDBJ whole genome shotgun (WGS) entry which is preliminary data.</text>
</comment>
<proteinExistence type="predicted"/>
<protein>
    <submittedName>
        <fullName evidence="1">Uncharacterized protein</fullName>
    </submittedName>
</protein>
<accession>A0A317T467</accession>
<sequence length="120" mass="13253">MPSGVIVVEKIAKYDIAYYAGGKFANGYPYRAIIGLRRDDGSLIGGAYFHREHGSMPDADEQVATGYVWCNYRSEDFPQVVDILRNEGPVYVRYVAGSWHMGSITTMPEPVGEGEPKGSE</sequence>
<gene>
    <name evidence="1" type="ORF">CR164_10175</name>
</gene>
<dbReference type="RefSeq" id="WP_110023889.1">
    <property type="nucleotide sequence ID" value="NZ_PDNZ01000007.1"/>
</dbReference>
<keyword evidence="2" id="KW-1185">Reference proteome</keyword>
<dbReference type="Proteomes" id="UP000246278">
    <property type="component" value="Unassembled WGS sequence"/>
</dbReference>
<organism evidence="1 2">
    <name type="scientific">Prosthecochloris marina</name>
    <dbReference type="NCBI Taxonomy" id="2017681"/>
    <lineage>
        <taxon>Bacteria</taxon>
        <taxon>Pseudomonadati</taxon>
        <taxon>Chlorobiota</taxon>
        <taxon>Chlorobiia</taxon>
        <taxon>Chlorobiales</taxon>
        <taxon>Chlorobiaceae</taxon>
        <taxon>Prosthecochloris</taxon>
    </lineage>
</organism>
<dbReference type="OrthoDB" id="1441420at2"/>
<reference evidence="2" key="1">
    <citation type="submission" date="2017-10" db="EMBL/GenBank/DDBJ databases">
        <authorList>
            <person name="Gaisin V.A."/>
            <person name="Rysina M.S."/>
            <person name="Grouzdev D.S."/>
        </authorList>
    </citation>
    <scope>NUCLEOTIDE SEQUENCE [LARGE SCALE GENOMIC DNA]</scope>
    <source>
        <strain evidence="2">V1</strain>
    </source>
</reference>
<name>A0A317T467_9CHLB</name>
<evidence type="ECO:0000313" key="1">
    <source>
        <dbReference type="EMBL" id="PWW81394.1"/>
    </source>
</evidence>
<dbReference type="AlphaFoldDB" id="A0A317T467"/>
<evidence type="ECO:0000313" key="2">
    <source>
        <dbReference type="Proteomes" id="UP000246278"/>
    </source>
</evidence>